<dbReference type="GO" id="GO:0005615">
    <property type="term" value="C:extracellular space"/>
    <property type="evidence" value="ECO:0007669"/>
    <property type="project" value="TreeGrafter"/>
</dbReference>
<evidence type="ECO:0000256" key="10">
    <source>
        <dbReference type="ARBA" id="ARBA00023157"/>
    </source>
</evidence>
<dbReference type="GO" id="GO:0004181">
    <property type="term" value="F:metallocarboxypeptidase activity"/>
    <property type="evidence" value="ECO:0007669"/>
    <property type="project" value="TreeGrafter"/>
</dbReference>
<evidence type="ECO:0000256" key="2">
    <source>
        <dbReference type="ARBA" id="ARBA00005988"/>
    </source>
</evidence>
<dbReference type="AlphaFoldDB" id="A0AAV5UN83"/>
<keyword evidence="7" id="KW-0378">Hydrolase</keyword>
<dbReference type="Proteomes" id="UP001432027">
    <property type="component" value="Unassembled WGS sequence"/>
</dbReference>
<gene>
    <name evidence="14" type="ORF">PENTCL1PPCAC_30710</name>
</gene>
<feature type="transmembrane region" description="Helical" evidence="12">
    <location>
        <begin position="15"/>
        <end position="37"/>
    </location>
</feature>
<feature type="domain" description="Carboxypeptidase activation peptide" evidence="13">
    <location>
        <begin position="44"/>
        <end position="116"/>
    </location>
</feature>
<dbReference type="InterPro" id="IPR036990">
    <property type="entry name" value="M14A-like_propep"/>
</dbReference>
<evidence type="ECO:0000256" key="9">
    <source>
        <dbReference type="ARBA" id="ARBA00023049"/>
    </source>
</evidence>
<keyword evidence="8" id="KW-0862">Zinc</keyword>
<dbReference type="GO" id="GO:0006508">
    <property type="term" value="P:proteolysis"/>
    <property type="evidence" value="ECO:0007669"/>
    <property type="project" value="UniProtKB-KW"/>
</dbReference>
<dbReference type="Gene3D" id="3.30.70.340">
    <property type="entry name" value="Metallocarboxypeptidase-like"/>
    <property type="match status" value="1"/>
</dbReference>
<accession>A0AAV5UN83</accession>
<evidence type="ECO:0000256" key="5">
    <source>
        <dbReference type="ARBA" id="ARBA00022723"/>
    </source>
</evidence>
<comment type="caution">
    <text evidence="14">The sequence shown here is derived from an EMBL/GenBank/DDBJ whole genome shotgun (WGS) entry which is preliminary data.</text>
</comment>
<dbReference type="FunFam" id="3.30.70.340:FF:000002">
    <property type="entry name" value="Carboxypeptidase A"/>
    <property type="match status" value="1"/>
</dbReference>
<evidence type="ECO:0000259" key="13">
    <source>
        <dbReference type="Pfam" id="PF02244"/>
    </source>
</evidence>
<evidence type="ECO:0000256" key="12">
    <source>
        <dbReference type="SAM" id="Phobius"/>
    </source>
</evidence>
<evidence type="ECO:0000256" key="3">
    <source>
        <dbReference type="ARBA" id="ARBA00022645"/>
    </source>
</evidence>
<evidence type="ECO:0000256" key="6">
    <source>
        <dbReference type="ARBA" id="ARBA00022729"/>
    </source>
</evidence>
<keyword evidence="9" id="KW-0482">Metalloprotease</keyword>
<evidence type="ECO:0000256" key="11">
    <source>
        <dbReference type="ARBA" id="ARBA00069039"/>
    </source>
</evidence>
<keyword evidence="15" id="KW-1185">Reference proteome</keyword>
<reference evidence="14" key="1">
    <citation type="submission" date="2023-10" db="EMBL/GenBank/DDBJ databases">
        <title>Genome assembly of Pristionchus species.</title>
        <authorList>
            <person name="Yoshida K."/>
            <person name="Sommer R.J."/>
        </authorList>
    </citation>
    <scope>NUCLEOTIDE SEQUENCE</scope>
    <source>
        <strain evidence="14">RS0144</strain>
    </source>
</reference>
<dbReference type="GO" id="GO:0046872">
    <property type="term" value="F:metal ion binding"/>
    <property type="evidence" value="ECO:0007669"/>
    <property type="project" value="UniProtKB-KW"/>
</dbReference>
<dbReference type="Pfam" id="PF02244">
    <property type="entry name" value="Propep_M14"/>
    <property type="match status" value="1"/>
</dbReference>
<keyword evidence="12" id="KW-0472">Membrane</keyword>
<dbReference type="SUPFAM" id="SSF54897">
    <property type="entry name" value="Protease propeptides/inhibitors"/>
    <property type="match status" value="1"/>
</dbReference>
<protein>
    <recommendedName>
        <fullName evidence="11">Zinc carboxypeptidase A 1</fullName>
    </recommendedName>
</protein>
<proteinExistence type="inferred from homology"/>
<feature type="non-terminal residue" evidence="14">
    <location>
        <position position="1"/>
    </location>
</feature>
<dbReference type="PANTHER" id="PTHR11705">
    <property type="entry name" value="PROTEASE FAMILY M14 CARBOXYPEPTIDASE A,B"/>
    <property type="match status" value="1"/>
</dbReference>
<evidence type="ECO:0000313" key="15">
    <source>
        <dbReference type="Proteomes" id="UP001432027"/>
    </source>
</evidence>
<comment type="cofactor">
    <cofactor evidence="1">
        <name>Zn(2+)</name>
        <dbReference type="ChEBI" id="CHEBI:29105"/>
    </cofactor>
</comment>
<keyword evidence="3" id="KW-0121">Carboxypeptidase</keyword>
<dbReference type="EMBL" id="BTSX01000112">
    <property type="protein sequence ID" value="GMT08536.1"/>
    <property type="molecule type" value="Genomic_DNA"/>
</dbReference>
<keyword evidence="4" id="KW-0645">Protease</keyword>
<evidence type="ECO:0000256" key="8">
    <source>
        <dbReference type="ARBA" id="ARBA00022833"/>
    </source>
</evidence>
<keyword evidence="12" id="KW-0812">Transmembrane</keyword>
<sequence>VIARRGGGWCPSCALFSPSVMGMRVLLLVASILVFVYSKRYAVYRIIPQTNDSLHFLEGLTKDTGIDFWKEPRAVGQEVHAMIPDPKAGPILDALRSRNITFSLMIQDVEKVIKNQNLARLKLKSERRQKDFRDGKVDFNLAEYHSFADVINYFNALANHISPIHLRPTNWSHSRRKTDSHDQDHEQAIGRTKEGECGSMEGFMRESGSLPLLFSTSSIRLINDTIKIRLFVDT</sequence>
<evidence type="ECO:0000313" key="14">
    <source>
        <dbReference type="EMBL" id="GMT08536.1"/>
    </source>
</evidence>
<name>A0AAV5UN83_9BILA</name>
<evidence type="ECO:0000256" key="7">
    <source>
        <dbReference type="ARBA" id="ARBA00022801"/>
    </source>
</evidence>
<evidence type="ECO:0000256" key="1">
    <source>
        <dbReference type="ARBA" id="ARBA00001947"/>
    </source>
</evidence>
<keyword evidence="10" id="KW-1015">Disulfide bond</keyword>
<keyword evidence="6" id="KW-0732">Signal</keyword>
<evidence type="ECO:0000256" key="4">
    <source>
        <dbReference type="ARBA" id="ARBA00022670"/>
    </source>
</evidence>
<dbReference type="PANTHER" id="PTHR11705:SF149">
    <property type="entry name" value="SHKT DOMAIN-CONTAINING PROTEIN"/>
    <property type="match status" value="1"/>
</dbReference>
<comment type="similarity">
    <text evidence="2">Belongs to the peptidase M14 family.</text>
</comment>
<keyword evidence="5" id="KW-0479">Metal-binding</keyword>
<keyword evidence="12" id="KW-1133">Transmembrane helix</keyword>
<organism evidence="14 15">
    <name type="scientific">Pristionchus entomophagus</name>
    <dbReference type="NCBI Taxonomy" id="358040"/>
    <lineage>
        <taxon>Eukaryota</taxon>
        <taxon>Metazoa</taxon>
        <taxon>Ecdysozoa</taxon>
        <taxon>Nematoda</taxon>
        <taxon>Chromadorea</taxon>
        <taxon>Rhabditida</taxon>
        <taxon>Rhabditina</taxon>
        <taxon>Diplogasteromorpha</taxon>
        <taxon>Diplogasteroidea</taxon>
        <taxon>Neodiplogasteridae</taxon>
        <taxon>Pristionchus</taxon>
    </lineage>
</organism>
<dbReference type="InterPro" id="IPR003146">
    <property type="entry name" value="M14A_act_pep"/>
</dbReference>